<name>A8MAQ6_CALMQ</name>
<dbReference type="OrthoDB" id="21421at2157"/>
<organism evidence="1 2">
    <name type="scientific">Caldivirga maquilingensis (strain ATCC 700844 / DSM 13496 / JCM 10307 / IC-167)</name>
    <dbReference type="NCBI Taxonomy" id="397948"/>
    <lineage>
        <taxon>Archaea</taxon>
        <taxon>Thermoproteota</taxon>
        <taxon>Thermoprotei</taxon>
        <taxon>Thermoproteales</taxon>
        <taxon>Thermoproteaceae</taxon>
        <taxon>Caldivirga</taxon>
    </lineage>
</organism>
<dbReference type="Proteomes" id="UP000001137">
    <property type="component" value="Chromosome"/>
</dbReference>
<dbReference type="PANTHER" id="PTHR13812:SF19">
    <property type="entry name" value="KETIMINE REDUCTASE MU-CRYSTALLIN"/>
    <property type="match status" value="1"/>
</dbReference>
<dbReference type="AlphaFoldDB" id="A8MAQ6"/>
<dbReference type="PANTHER" id="PTHR13812">
    <property type="entry name" value="KETIMINE REDUCTASE MU-CRYSTALLIN"/>
    <property type="match status" value="1"/>
</dbReference>
<dbReference type="GO" id="GO:0005737">
    <property type="term" value="C:cytoplasm"/>
    <property type="evidence" value="ECO:0007669"/>
    <property type="project" value="TreeGrafter"/>
</dbReference>
<dbReference type="InterPro" id="IPR023401">
    <property type="entry name" value="ODC_N"/>
</dbReference>
<gene>
    <name evidence="1" type="ordered locus">Cmaq_0244</name>
</gene>
<dbReference type="PIRSF" id="PIRSF001439">
    <property type="entry name" value="CryM"/>
    <property type="match status" value="1"/>
</dbReference>
<protein>
    <submittedName>
        <fullName evidence="1">Ornithine cyclodeaminase/mu-crystallin</fullName>
    </submittedName>
</protein>
<dbReference type="EMBL" id="CP000852">
    <property type="protein sequence ID" value="ABW01092.1"/>
    <property type="molecule type" value="Genomic_DNA"/>
</dbReference>
<evidence type="ECO:0000313" key="1">
    <source>
        <dbReference type="EMBL" id="ABW01092.1"/>
    </source>
</evidence>
<reference evidence="1 2" key="1">
    <citation type="submission" date="2007-10" db="EMBL/GenBank/DDBJ databases">
        <title>Complete sequence of Caldivirga maquilingensis IC-167.</title>
        <authorList>
            <consortium name="US DOE Joint Genome Institute"/>
            <person name="Copeland A."/>
            <person name="Lucas S."/>
            <person name="Lapidus A."/>
            <person name="Barry K."/>
            <person name="Glavina del Rio T."/>
            <person name="Dalin E."/>
            <person name="Tice H."/>
            <person name="Pitluck S."/>
            <person name="Saunders E."/>
            <person name="Brettin T."/>
            <person name="Bruce D."/>
            <person name="Detter J.C."/>
            <person name="Han C."/>
            <person name="Schmutz J."/>
            <person name="Larimer F."/>
            <person name="Land M."/>
            <person name="Hauser L."/>
            <person name="Kyrpides N."/>
            <person name="Ivanova N."/>
            <person name="Biddle J.F."/>
            <person name="Zhang Z."/>
            <person name="Fitz-Gibbon S.T."/>
            <person name="Lowe T.M."/>
            <person name="Saltikov C."/>
            <person name="House C.H."/>
            <person name="Richardson P."/>
        </authorList>
    </citation>
    <scope>NUCLEOTIDE SEQUENCE [LARGE SCALE GENOMIC DNA]</scope>
    <source>
        <strain evidence="2">ATCC 700844 / DSM 13496 / JCM 10307 / IC-167</strain>
    </source>
</reference>
<dbReference type="eggNOG" id="arCOG01035">
    <property type="taxonomic scope" value="Archaea"/>
</dbReference>
<accession>A8MAQ6</accession>
<sequence>MLRFIPREQLMQMINYSELVETVRDALIKLHKGQGELPPRFSASIRGNWWGLMLGYVEGMGIGVKVVNLYPGNAAKGIETIHGVVILFNETDGTPLLAMDGSSLTGLRTAAASALSIMATDASTDVLGFIGTGEQARYHALVFSRLFKVREVYATSRGLGRLMGFINYVQELGIKAHAAANVEEVIDECGTVVIATTSTSPVLTIKPRPGSHVVSIGAPKPVNEVSRPILEGASCILADNREAVLNEAGEDFTGLRLMDLSEVLSGDAKCVRGNGYTVYKSVGFSTLDVAAAYYVYSVYTKGSV</sequence>
<dbReference type="Gene3D" id="3.40.50.720">
    <property type="entry name" value="NAD(P)-binding Rossmann-like Domain"/>
    <property type="match status" value="1"/>
</dbReference>
<proteinExistence type="predicted"/>
<dbReference type="GeneID" id="5708546"/>
<dbReference type="HOGENOM" id="CLU_042088_2_1_2"/>
<keyword evidence="2" id="KW-1185">Reference proteome</keyword>
<dbReference type="Gene3D" id="3.30.1780.10">
    <property type="entry name" value="ornithine cyclodeaminase, domain 1"/>
    <property type="match status" value="1"/>
</dbReference>
<dbReference type="InterPro" id="IPR036291">
    <property type="entry name" value="NAD(P)-bd_dom_sf"/>
</dbReference>
<dbReference type="Pfam" id="PF02423">
    <property type="entry name" value="OCD_Mu_crystall"/>
    <property type="match status" value="1"/>
</dbReference>
<dbReference type="SUPFAM" id="SSF51735">
    <property type="entry name" value="NAD(P)-binding Rossmann-fold domains"/>
    <property type="match status" value="1"/>
</dbReference>
<dbReference type="RefSeq" id="WP_012185312.1">
    <property type="nucleotide sequence ID" value="NC_009954.1"/>
</dbReference>
<evidence type="ECO:0000313" key="2">
    <source>
        <dbReference type="Proteomes" id="UP000001137"/>
    </source>
</evidence>
<dbReference type="InterPro" id="IPR003462">
    <property type="entry name" value="ODC_Mu_crystall"/>
</dbReference>
<dbReference type="STRING" id="397948.Cmaq_0244"/>
<dbReference type="KEGG" id="cma:Cmaq_0244"/>